<keyword evidence="10" id="KW-1185">Reference proteome</keyword>
<dbReference type="InterPro" id="IPR036259">
    <property type="entry name" value="MFS_trans_sf"/>
</dbReference>
<sequence length="410" mass="40824">MTVQDTGSRARAGWVTRVRRFGLPRYLLAATLARTADAGAAVGLLLLAADRHDGATALTGGLLAAALTAPHLLGPLLARRLDSLADGRRMLATASCAYGVFLAAGALLTGRAPLPVAVVAVALAGSCGPLLTSGLSSQLAGVLRNGGEAERSTRRAEGWDALTYGLAGTAGPAAVAVLAAATTPLVAVLTLAAAADLGGLLTLSLPRRQPQGHDAEKAMPTRQVLGLLARFGPLRRVTYATMLTALVLGGIPVLAVTTGARLGSGAAAGAALVTAFGVGNLGGSLLVTAFPLGGEPERLTTRYVWVLAGVLALTAAAPTYWLALAGFALVGAANAPFFAATLAARSAYSPASARAQVFAAVAGFKIAAASAGTALAGLLSGHDPRWILLGSAALVGAGAAATVAERRRLT</sequence>
<feature type="transmembrane region" description="Helical" evidence="6">
    <location>
        <begin position="90"/>
        <end position="108"/>
    </location>
</feature>
<evidence type="ECO:0000313" key="9">
    <source>
        <dbReference type="Proteomes" id="UP000199052"/>
    </source>
</evidence>
<evidence type="ECO:0008006" key="11">
    <source>
        <dbReference type="Google" id="ProtNLM"/>
    </source>
</evidence>
<keyword evidence="5 6" id="KW-0472">Membrane</keyword>
<feature type="transmembrane region" description="Helical" evidence="6">
    <location>
        <begin position="266"/>
        <end position="291"/>
    </location>
</feature>
<evidence type="ECO:0000313" key="8">
    <source>
        <dbReference type="EMBL" id="SFF62498.1"/>
    </source>
</evidence>
<feature type="transmembrane region" description="Helical" evidence="6">
    <location>
        <begin position="357"/>
        <end position="380"/>
    </location>
</feature>
<dbReference type="EMBL" id="JACBZA010000001">
    <property type="protein sequence ID" value="NYH85917.1"/>
    <property type="molecule type" value="Genomic_DNA"/>
</dbReference>
<dbReference type="Proteomes" id="UP000533017">
    <property type="component" value="Unassembled WGS sequence"/>
</dbReference>
<evidence type="ECO:0000256" key="4">
    <source>
        <dbReference type="ARBA" id="ARBA00022989"/>
    </source>
</evidence>
<feature type="transmembrane region" description="Helical" evidence="6">
    <location>
        <begin position="55"/>
        <end position="78"/>
    </location>
</feature>
<feature type="transmembrane region" description="Helical" evidence="6">
    <location>
        <begin position="237"/>
        <end position="260"/>
    </location>
</feature>
<dbReference type="Gene3D" id="1.20.1250.20">
    <property type="entry name" value="MFS general substrate transporter like domains"/>
    <property type="match status" value="1"/>
</dbReference>
<organism evidence="8 9">
    <name type="scientific">Actinopolymorpha cephalotaxi</name>
    <dbReference type="NCBI Taxonomy" id="504797"/>
    <lineage>
        <taxon>Bacteria</taxon>
        <taxon>Bacillati</taxon>
        <taxon>Actinomycetota</taxon>
        <taxon>Actinomycetes</taxon>
        <taxon>Propionibacteriales</taxon>
        <taxon>Actinopolymorphaceae</taxon>
        <taxon>Actinopolymorpha</taxon>
    </lineage>
</organism>
<evidence type="ECO:0000256" key="6">
    <source>
        <dbReference type="SAM" id="Phobius"/>
    </source>
</evidence>
<dbReference type="OrthoDB" id="6336756at2"/>
<feature type="transmembrane region" description="Helical" evidence="6">
    <location>
        <begin position="303"/>
        <end position="321"/>
    </location>
</feature>
<feature type="transmembrane region" description="Helical" evidence="6">
    <location>
        <begin position="26"/>
        <end position="49"/>
    </location>
</feature>
<dbReference type="AlphaFoldDB" id="A0A1I2K849"/>
<keyword evidence="4 6" id="KW-1133">Transmembrane helix</keyword>
<keyword evidence="2" id="KW-1003">Cell membrane</keyword>
<gene>
    <name evidence="7" type="ORF">FHR37_004768</name>
    <name evidence="8" type="ORF">SAMN05421678_10171</name>
</gene>
<proteinExistence type="predicted"/>
<evidence type="ECO:0000256" key="5">
    <source>
        <dbReference type="ARBA" id="ARBA00023136"/>
    </source>
</evidence>
<comment type="subcellular location">
    <subcellularLocation>
        <location evidence="1">Cell membrane</location>
        <topology evidence="1">Multi-pass membrane protein</topology>
    </subcellularLocation>
</comment>
<protein>
    <recommendedName>
        <fullName evidence="11">Major Facilitator Superfamily protein</fullName>
    </recommendedName>
</protein>
<name>A0A1I2K849_9ACTN</name>
<dbReference type="STRING" id="504797.SAMN05421678_10171"/>
<evidence type="ECO:0000313" key="10">
    <source>
        <dbReference type="Proteomes" id="UP000533017"/>
    </source>
</evidence>
<reference evidence="8 9" key="1">
    <citation type="submission" date="2016-10" db="EMBL/GenBank/DDBJ databases">
        <authorList>
            <person name="de Groot N.N."/>
        </authorList>
    </citation>
    <scope>NUCLEOTIDE SEQUENCE [LARGE SCALE GENOMIC DNA]</scope>
    <source>
        <strain evidence="8 9">CPCC 202808</strain>
    </source>
</reference>
<evidence type="ECO:0000313" key="7">
    <source>
        <dbReference type="EMBL" id="NYH85917.1"/>
    </source>
</evidence>
<feature type="transmembrane region" description="Helical" evidence="6">
    <location>
        <begin position="386"/>
        <end position="404"/>
    </location>
</feature>
<dbReference type="SUPFAM" id="SSF103473">
    <property type="entry name" value="MFS general substrate transporter"/>
    <property type="match status" value="1"/>
</dbReference>
<feature type="transmembrane region" description="Helical" evidence="6">
    <location>
        <begin position="114"/>
        <end position="140"/>
    </location>
</feature>
<keyword evidence="3 6" id="KW-0812">Transmembrane</keyword>
<accession>A0A1I2K849</accession>
<evidence type="ECO:0000256" key="1">
    <source>
        <dbReference type="ARBA" id="ARBA00004651"/>
    </source>
</evidence>
<evidence type="ECO:0000256" key="3">
    <source>
        <dbReference type="ARBA" id="ARBA00022692"/>
    </source>
</evidence>
<reference evidence="7 10" key="2">
    <citation type="submission" date="2020-07" db="EMBL/GenBank/DDBJ databases">
        <title>Sequencing the genomes of 1000 actinobacteria strains.</title>
        <authorList>
            <person name="Klenk H.-P."/>
        </authorList>
    </citation>
    <scope>NUCLEOTIDE SEQUENCE [LARGE SCALE GENOMIC DNA]</scope>
    <source>
        <strain evidence="7 10">DSM 45117</strain>
    </source>
</reference>
<dbReference type="Proteomes" id="UP000199052">
    <property type="component" value="Unassembled WGS sequence"/>
</dbReference>
<dbReference type="RefSeq" id="WP_139238754.1">
    <property type="nucleotide sequence ID" value="NZ_FOOI01000001.1"/>
</dbReference>
<dbReference type="PANTHER" id="PTHR23513">
    <property type="entry name" value="INTEGRAL MEMBRANE EFFLUX PROTEIN-RELATED"/>
    <property type="match status" value="1"/>
</dbReference>
<evidence type="ECO:0000256" key="2">
    <source>
        <dbReference type="ARBA" id="ARBA00022475"/>
    </source>
</evidence>
<dbReference type="EMBL" id="FOOI01000001">
    <property type="protein sequence ID" value="SFF62498.1"/>
    <property type="molecule type" value="Genomic_DNA"/>
</dbReference>
<dbReference type="PANTHER" id="PTHR23513:SF11">
    <property type="entry name" value="STAPHYLOFERRIN A TRANSPORTER"/>
    <property type="match status" value="1"/>
</dbReference>
<dbReference type="GO" id="GO:0005886">
    <property type="term" value="C:plasma membrane"/>
    <property type="evidence" value="ECO:0007669"/>
    <property type="project" value="UniProtKB-SubCell"/>
</dbReference>